<reference evidence="9 10" key="1">
    <citation type="journal article" date="2018" name="ISME J.">
        <title>Endosymbiont genomes yield clues of tubeworm success.</title>
        <authorList>
            <person name="Li Y."/>
            <person name="Liles M.R."/>
            <person name="Halanych K.M."/>
        </authorList>
    </citation>
    <scope>NUCLEOTIDE SEQUENCE [LARGE SCALE GENOMIC DNA]</scope>
    <source>
        <strain evidence="9">A1464</strain>
    </source>
</reference>
<evidence type="ECO:0000256" key="4">
    <source>
        <dbReference type="ARBA" id="ARBA00023136"/>
    </source>
</evidence>
<evidence type="ECO:0000256" key="6">
    <source>
        <dbReference type="ARBA" id="ARBA00037937"/>
    </source>
</evidence>
<feature type="region of interest" description="Disordered" evidence="8">
    <location>
        <begin position="113"/>
        <end position="135"/>
    </location>
</feature>
<keyword evidence="4 7" id="KW-0472">Membrane</keyword>
<dbReference type="GO" id="GO:0009425">
    <property type="term" value="C:bacterial-type flagellum basal body"/>
    <property type="evidence" value="ECO:0007669"/>
    <property type="project" value="UniProtKB-SubCell"/>
</dbReference>
<feature type="transmembrane region" description="Helical" evidence="7">
    <location>
        <begin position="31"/>
        <end position="52"/>
    </location>
</feature>
<comment type="caution">
    <text evidence="9">The sequence shown here is derived from an EMBL/GenBank/DDBJ whole genome shotgun (WGS) entry which is preliminary data.</text>
</comment>
<keyword evidence="3 7" id="KW-1133">Transmembrane helix</keyword>
<evidence type="ECO:0000256" key="7">
    <source>
        <dbReference type="RuleBase" id="RU362064"/>
    </source>
</evidence>
<evidence type="ECO:0000256" key="5">
    <source>
        <dbReference type="ARBA" id="ARBA00023143"/>
    </source>
</evidence>
<dbReference type="EMBL" id="QFXC01000007">
    <property type="protein sequence ID" value="RDH85044.1"/>
    <property type="molecule type" value="Genomic_DNA"/>
</dbReference>
<comment type="similarity">
    <text evidence="6 7">Belongs to the FliO/MopB family.</text>
</comment>
<keyword evidence="5 7" id="KW-0975">Bacterial flagellum</keyword>
<evidence type="ECO:0000256" key="3">
    <source>
        <dbReference type="ARBA" id="ARBA00022989"/>
    </source>
</evidence>
<keyword evidence="2 7" id="KW-0812">Transmembrane</keyword>
<dbReference type="PANTHER" id="PTHR38766:SF1">
    <property type="entry name" value="FLAGELLAR PROTEIN FLIO"/>
    <property type="match status" value="1"/>
</dbReference>
<gene>
    <name evidence="9" type="primary">fliO</name>
    <name evidence="9" type="ORF">DIZ80_05020</name>
</gene>
<dbReference type="PANTHER" id="PTHR38766">
    <property type="entry name" value="FLAGELLAR PROTEIN FLIO"/>
    <property type="match status" value="1"/>
</dbReference>
<evidence type="ECO:0000313" key="9">
    <source>
        <dbReference type="EMBL" id="RDH85044.1"/>
    </source>
</evidence>
<dbReference type="Pfam" id="PF04347">
    <property type="entry name" value="FliO"/>
    <property type="match status" value="1"/>
</dbReference>
<dbReference type="InterPro" id="IPR052205">
    <property type="entry name" value="FliO/MopB"/>
</dbReference>
<evidence type="ECO:0000256" key="8">
    <source>
        <dbReference type="SAM" id="MobiDB-lite"/>
    </source>
</evidence>
<dbReference type="Proteomes" id="UP000254266">
    <property type="component" value="Unassembled WGS sequence"/>
</dbReference>
<comment type="subcellular location">
    <subcellularLocation>
        <location evidence="7">Cell membrane</location>
    </subcellularLocation>
    <subcellularLocation>
        <location evidence="7">Bacterial flagellum basal body</location>
    </subcellularLocation>
</comment>
<keyword evidence="10" id="KW-1185">Reference proteome</keyword>
<evidence type="ECO:0000256" key="1">
    <source>
        <dbReference type="ARBA" id="ARBA00022475"/>
    </source>
</evidence>
<accession>A0A370DKY8</accession>
<feature type="compositionally biased region" description="Basic and acidic residues" evidence="8">
    <location>
        <begin position="126"/>
        <end position="135"/>
    </location>
</feature>
<keyword evidence="1 7" id="KW-1003">Cell membrane</keyword>
<dbReference type="GO" id="GO:0044781">
    <property type="term" value="P:bacterial-type flagellum organization"/>
    <property type="evidence" value="ECO:0007669"/>
    <property type="project" value="UniProtKB-UniRule"/>
</dbReference>
<dbReference type="GO" id="GO:0005886">
    <property type="term" value="C:plasma membrane"/>
    <property type="evidence" value="ECO:0007669"/>
    <property type="project" value="UniProtKB-SubCell"/>
</dbReference>
<evidence type="ECO:0000256" key="2">
    <source>
        <dbReference type="ARBA" id="ARBA00022692"/>
    </source>
</evidence>
<dbReference type="AlphaFoldDB" id="A0A370DKY8"/>
<name>A0A370DKY8_9GAMM</name>
<keyword evidence="9" id="KW-0969">Cilium</keyword>
<sequence>MFLSSVSIETFAKTEDIIKPASVDAFSMMGALNMAMGLVVVIALILGLAWVLKKYGRLPNHNQVDMKVLGGLSLGTREKAILIEVENKRLLIGVTPGHIQTLHVLDGSLDDLKNEKSSQTDSFGSKLEEVMEGQK</sequence>
<keyword evidence="9" id="KW-0282">Flagellum</keyword>
<evidence type="ECO:0000313" key="10">
    <source>
        <dbReference type="Proteomes" id="UP000254266"/>
    </source>
</evidence>
<dbReference type="InterPro" id="IPR022781">
    <property type="entry name" value="Flagellar_biosynth_FliO"/>
</dbReference>
<protein>
    <recommendedName>
        <fullName evidence="7">Flagellar protein</fullName>
    </recommendedName>
</protein>
<organism evidence="9 10">
    <name type="scientific">endosymbiont of Galathealinum brachiosum</name>
    <dbReference type="NCBI Taxonomy" id="2200906"/>
    <lineage>
        <taxon>Bacteria</taxon>
        <taxon>Pseudomonadati</taxon>
        <taxon>Pseudomonadota</taxon>
        <taxon>Gammaproteobacteria</taxon>
        <taxon>sulfur-oxidizing symbionts</taxon>
    </lineage>
</organism>
<keyword evidence="9" id="KW-0966">Cell projection</keyword>
<proteinExistence type="inferred from homology"/>
<dbReference type="NCBIfam" id="TIGR03500">
    <property type="entry name" value="FliO_TIGR"/>
    <property type="match status" value="1"/>
</dbReference>